<proteinExistence type="predicted"/>
<feature type="transmembrane region" description="Helical" evidence="1">
    <location>
        <begin position="36"/>
        <end position="58"/>
    </location>
</feature>
<evidence type="ECO:0000256" key="1">
    <source>
        <dbReference type="SAM" id="Phobius"/>
    </source>
</evidence>
<protein>
    <submittedName>
        <fullName evidence="2">Uncharacterized protein</fullName>
    </submittedName>
</protein>
<dbReference type="EMBL" id="HACA01026214">
    <property type="protein sequence ID" value="CDW43575.1"/>
    <property type="molecule type" value="Transcribed_RNA"/>
</dbReference>
<dbReference type="AlphaFoldDB" id="A0A0K2UZR4"/>
<evidence type="ECO:0000313" key="2">
    <source>
        <dbReference type="EMBL" id="CDW43575.1"/>
    </source>
</evidence>
<reference evidence="2" key="1">
    <citation type="submission" date="2014-05" db="EMBL/GenBank/DDBJ databases">
        <authorList>
            <person name="Chronopoulou M."/>
        </authorList>
    </citation>
    <scope>NUCLEOTIDE SEQUENCE</scope>
    <source>
        <tissue evidence="2">Whole organism</tissue>
    </source>
</reference>
<keyword evidence="1" id="KW-0812">Transmembrane</keyword>
<keyword evidence="1" id="KW-0472">Membrane</keyword>
<organism evidence="2">
    <name type="scientific">Lepeophtheirus salmonis</name>
    <name type="common">Salmon louse</name>
    <name type="synonym">Caligus salmonis</name>
    <dbReference type="NCBI Taxonomy" id="72036"/>
    <lineage>
        <taxon>Eukaryota</taxon>
        <taxon>Metazoa</taxon>
        <taxon>Ecdysozoa</taxon>
        <taxon>Arthropoda</taxon>
        <taxon>Crustacea</taxon>
        <taxon>Multicrustacea</taxon>
        <taxon>Hexanauplia</taxon>
        <taxon>Copepoda</taxon>
        <taxon>Siphonostomatoida</taxon>
        <taxon>Caligidae</taxon>
        <taxon>Lepeophtheirus</taxon>
    </lineage>
</organism>
<sequence length="75" mass="8441">MESNNKGLLGSPKCKSLLDLSRIELWHRCNSSPYALANYVVGFVLISFLLQLLAADLIKRRHSLAPLSQNNLQIF</sequence>
<keyword evidence="1" id="KW-1133">Transmembrane helix</keyword>
<accession>A0A0K2UZR4</accession>
<name>A0A0K2UZR4_LEPSM</name>